<dbReference type="STRING" id="332977.SAMN05421740_104209"/>
<sequence>MKKYSILLIGIFFFNLSFGQDTLSSGLVRAHSRSFVISDNNITGNGWTLIQDAFRSSQFVLLGESHFSPLISQLTKAILDFMPEDGFNHFMIETGPVAVLQLMSLYNANSAQFQSNLFNFLSEYKLTNGFPPSEFINMKADVDMYKKAIERNIKIVGLDREYYSSIEYLFDRLASLTHNDRDKKLSQYAKEALLRHKSAYINDGSYAFMTEVSNDQNIKEYLSVMVETGNEANFIIQELSKTFKVYTMYEAKKYFDSEEVRLANIKSNFGISYNSYFLKEKKPMKAFIKIGNVHSGRGLSPLGHYDIGNTVAELSMMNGNASTHIYAMRRYRYGDNGEVQDFIKNGFEKYEDFIGLSDKEKWIVVDLRPLREAMESRKLVVPVMEERNLIKNHDLLLLLPVDGAYSESLNYQ</sequence>
<name>A0A1H7P5U7_9SPHI</name>
<dbReference type="EMBL" id="FNZR01000004">
    <property type="protein sequence ID" value="SEL30625.1"/>
    <property type="molecule type" value="Genomic_DNA"/>
</dbReference>
<dbReference type="RefSeq" id="WP_090605763.1">
    <property type="nucleotide sequence ID" value="NZ_FNZR01000004.1"/>
</dbReference>
<dbReference type="AlphaFoldDB" id="A0A1H7P5U7"/>
<reference evidence="2" key="1">
    <citation type="submission" date="2016-10" db="EMBL/GenBank/DDBJ databases">
        <authorList>
            <person name="Varghese N."/>
            <person name="Submissions S."/>
        </authorList>
    </citation>
    <scope>NUCLEOTIDE SEQUENCE [LARGE SCALE GENOMIC DNA]</scope>
    <source>
        <strain evidence="2">Jip14</strain>
    </source>
</reference>
<dbReference type="OrthoDB" id="128385at2"/>
<proteinExistence type="predicted"/>
<dbReference type="Proteomes" id="UP000198916">
    <property type="component" value="Unassembled WGS sequence"/>
</dbReference>
<accession>A0A1H7P5U7</accession>
<protein>
    <recommendedName>
        <fullName evidence="3">Erythromycin esterase homolog</fullName>
    </recommendedName>
</protein>
<keyword evidence="2" id="KW-1185">Reference proteome</keyword>
<organism evidence="1 2">
    <name type="scientific">Parapedobacter koreensis</name>
    <dbReference type="NCBI Taxonomy" id="332977"/>
    <lineage>
        <taxon>Bacteria</taxon>
        <taxon>Pseudomonadati</taxon>
        <taxon>Bacteroidota</taxon>
        <taxon>Sphingobacteriia</taxon>
        <taxon>Sphingobacteriales</taxon>
        <taxon>Sphingobacteriaceae</taxon>
        <taxon>Parapedobacter</taxon>
    </lineage>
</organism>
<evidence type="ECO:0008006" key="3">
    <source>
        <dbReference type="Google" id="ProtNLM"/>
    </source>
</evidence>
<evidence type="ECO:0000313" key="1">
    <source>
        <dbReference type="EMBL" id="SEL30625.1"/>
    </source>
</evidence>
<gene>
    <name evidence="1" type="ORF">SAMN05421740_104209</name>
</gene>
<evidence type="ECO:0000313" key="2">
    <source>
        <dbReference type="Proteomes" id="UP000198916"/>
    </source>
</evidence>